<dbReference type="RefSeq" id="WP_200875329.1">
    <property type="nucleotide sequence ID" value="NZ_JANF02000064.1"/>
</dbReference>
<protein>
    <submittedName>
        <fullName evidence="1">Uncharacterized protein</fullName>
    </submittedName>
</protein>
<evidence type="ECO:0000313" key="2">
    <source>
        <dbReference type="Proteomes" id="UP000028135"/>
    </source>
</evidence>
<proteinExistence type="predicted"/>
<accession>A0A8E0WQV7</accession>
<dbReference type="EMBL" id="JANF02000064">
    <property type="protein sequence ID" value="KER35755.1"/>
    <property type="molecule type" value="Genomic_DNA"/>
</dbReference>
<organism evidence="1 2">
    <name type="scientific">Sphingobium indicum F2</name>
    <dbReference type="NCBI Taxonomy" id="1450518"/>
    <lineage>
        <taxon>Bacteria</taxon>
        <taxon>Pseudomonadati</taxon>
        <taxon>Pseudomonadota</taxon>
        <taxon>Alphaproteobacteria</taxon>
        <taxon>Sphingomonadales</taxon>
        <taxon>Sphingomonadaceae</taxon>
        <taxon>Sphingobium</taxon>
    </lineage>
</organism>
<reference evidence="1 2" key="1">
    <citation type="submission" date="2014-05" db="EMBL/GenBank/DDBJ databases">
        <title>Genome Announcement of Sphingobium lucknowense F2.</title>
        <authorList>
            <person name="Lal R."/>
            <person name="Negi V."/>
            <person name="Lata P."/>
            <person name="Sangwan N."/>
            <person name="Gupta S.K."/>
            <person name="Rao D.L.N."/>
            <person name="Das S."/>
        </authorList>
    </citation>
    <scope>NUCLEOTIDE SEQUENCE [LARGE SCALE GENOMIC DNA]</scope>
    <source>
        <strain evidence="1 2">F2</strain>
    </source>
</reference>
<dbReference type="AlphaFoldDB" id="A0A8E0WQV7"/>
<sequence length="296" mass="33688">MTTQRNSVPYGAKKAGAMREMAQSERLDFIAEGLTIILTSARGFWNAAEKLTDNPREASVLEGFAEEESAKALILLDLVRCPPSKVDGRIGRIVKNFYSHLARLIYAKAQSWRPVNVEQLQDYVDSERQGHYLEGGMSEYILPNWAIYSRESTLYADIEQHEDGVPQWSDPTLFSSLGIHTRPFALTLIEALDAVGVFSRAGLEAASDIWGTVDFRAKEHSGHVRDLTRQLAKRLEDEELVSESATQEHVRWFHQFWQMPMYNLDFTMIPASLDQLNADREAAYWSEVGYEHHGDY</sequence>
<comment type="caution">
    <text evidence="1">The sequence shown here is derived from an EMBL/GenBank/DDBJ whole genome shotgun (WGS) entry which is preliminary data.</text>
</comment>
<dbReference type="Proteomes" id="UP000028135">
    <property type="component" value="Unassembled WGS sequence"/>
</dbReference>
<evidence type="ECO:0000313" key="1">
    <source>
        <dbReference type="EMBL" id="KER35755.1"/>
    </source>
</evidence>
<gene>
    <name evidence="1" type="ORF">AL00_14415</name>
</gene>
<name>A0A8E0WQV7_9SPHN</name>